<dbReference type="EMBL" id="ABOX02000001">
    <property type="protein sequence ID" value="EEF63313.1"/>
    <property type="molecule type" value="Genomic_DNA"/>
</dbReference>
<organism evidence="1 2">
    <name type="scientific">Pedosphaera parvula (strain Ellin514)</name>
    <dbReference type="NCBI Taxonomy" id="320771"/>
    <lineage>
        <taxon>Bacteria</taxon>
        <taxon>Pseudomonadati</taxon>
        <taxon>Verrucomicrobiota</taxon>
        <taxon>Pedosphaerae</taxon>
        <taxon>Pedosphaerales</taxon>
        <taxon>Pedosphaeraceae</taxon>
        <taxon>Pedosphaera</taxon>
    </lineage>
</organism>
<evidence type="ECO:0000313" key="1">
    <source>
        <dbReference type="EMBL" id="EEF63313.1"/>
    </source>
</evidence>
<sequence precursor="true">MKKRNRILITLAITVALCGLTFTALFSREPSYQGKCLSAWIKDLQAEAPETKNQAREAVREIGVNGMPLILGLLHSQDSPLKLKSVALAN</sequence>
<proteinExistence type="predicted"/>
<comment type="caution">
    <text evidence="1">The sequence shown here is derived from an EMBL/GenBank/DDBJ whole genome shotgun (WGS) entry which is preliminary data.</text>
</comment>
<reference evidence="1 2" key="1">
    <citation type="journal article" date="2011" name="J. Bacteriol.">
        <title>Genome sequence of 'Pedosphaera parvula' Ellin514, an aerobic Verrucomicrobial isolate from pasture soil.</title>
        <authorList>
            <person name="Kant R."/>
            <person name="van Passel M.W."/>
            <person name="Sangwan P."/>
            <person name="Palva A."/>
            <person name="Lucas S."/>
            <person name="Copeland A."/>
            <person name="Lapidus A."/>
            <person name="Glavina Del Rio T."/>
            <person name="Dalin E."/>
            <person name="Tice H."/>
            <person name="Bruce D."/>
            <person name="Goodwin L."/>
            <person name="Pitluck S."/>
            <person name="Chertkov O."/>
            <person name="Larimer F.W."/>
            <person name="Land M.L."/>
            <person name="Hauser L."/>
            <person name="Brettin T.S."/>
            <person name="Detter J.C."/>
            <person name="Han S."/>
            <person name="de Vos W.M."/>
            <person name="Janssen P.H."/>
            <person name="Smidt H."/>
        </authorList>
    </citation>
    <scope>NUCLEOTIDE SEQUENCE [LARGE SCALE GENOMIC DNA]</scope>
    <source>
        <strain evidence="1 2">Ellin514</strain>
    </source>
</reference>
<dbReference type="Proteomes" id="UP000003688">
    <property type="component" value="Unassembled WGS sequence"/>
</dbReference>
<dbReference type="RefSeq" id="WP_007412620.1">
    <property type="nucleotide sequence ID" value="NZ_ABOX02000001.1"/>
</dbReference>
<accession>B9X9X2</accession>
<gene>
    <name evidence="1" type="ORF">Cflav_PD5948</name>
</gene>
<name>B9X9X2_PEDPL</name>
<dbReference type="AlphaFoldDB" id="B9X9X2"/>
<dbReference type="STRING" id="320771.Cflav_PD5948"/>
<keyword evidence="2" id="KW-1185">Reference proteome</keyword>
<protein>
    <submittedName>
        <fullName evidence="1">Uncharacterized protein</fullName>
    </submittedName>
</protein>
<evidence type="ECO:0000313" key="2">
    <source>
        <dbReference type="Proteomes" id="UP000003688"/>
    </source>
</evidence>